<evidence type="ECO:0000256" key="1">
    <source>
        <dbReference type="ARBA" id="ARBA00022737"/>
    </source>
</evidence>
<dbReference type="EMBL" id="JAFJZO010000026">
    <property type="protein sequence ID" value="KAG5501880.1"/>
    <property type="molecule type" value="Genomic_DNA"/>
</dbReference>
<dbReference type="SUPFAM" id="SSF52113">
    <property type="entry name" value="BRCT domain"/>
    <property type="match status" value="2"/>
</dbReference>
<feature type="region of interest" description="Disordered" evidence="3">
    <location>
        <begin position="415"/>
        <end position="470"/>
    </location>
</feature>
<dbReference type="InterPro" id="IPR036420">
    <property type="entry name" value="BRCT_dom_sf"/>
</dbReference>
<feature type="region of interest" description="Disordered" evidence="3">
    <location>
        <begin position="2122"/>
        <end position="2159"/>
    </location>
</feature>
<sequence>MADREEPLPSLTNIIAAVRTNRQTCKENPPDRSGPQRSNGDTEDFHRKSRGAEEDAQTTRVAHSNYHGCAKARTGPACSLSFTGFRDEDVWRENDDDGDNVHNNPLVHTAGVDATPCVNSLSLCKKLASVVPGVQVESTLTSSTTVLVARRGFTKKRLLAARQGIPVVLPRWVEMGCPRAFPGDGARPNATDGSTSPYDRYAVPWLHGYVFSTTGLSMSERAAIESVCAAHGAVVEPSLTYRCDVLLTRAECVQELQRLLHADQLAYAARRRRNQHLRHAEVLHTDAEQMECSATGVTAPGTWGSASRAAWLTDKIRFALELDVPVVNYTKLFTMLRLDRLPPPTWMPSREALPPESSSKARQLFDDDEVERTRQYAAALNGVDFDALVDVCRVGTPDGGSAEWTRILSDLTDAGEAPATDNDPQRNKGVAEKCDGGIGLTTPLPDGAGPLRNSSLHSLSSSCTDDASTVSDPDAWEDFLSCALASSLEEKRRPQGAGPPTDVSNPAHAVNAEGHFSSNTHTTTTTLPPSQTLLEKLALNIADVEDLGNAETAEPSTPHVFFPDYYSVATGSGVVSHAAPQAGHPPQEALTAIGEGSCDIDAVDESPRLTTNALLHREPTAPRPSKRANDHLSHAQCDGAEAASLGHQTAVYYATHQSSVRLPPQLPHGQRSHPTLAELPQRGLNGGALLAETQVLVGSCVEADQLPSASAQQLDACKTRAPRVMTTRLAVPLIAMHPPYLTICALGCTELELRKTARFSEQCRLLRSPVLTATTDIVVLGSRILTRKRYTMCSSADSKDGEGGTWKGKNQRRLRGRQVLPAWNRGEDRHHRDHASHGVTVTIHYWEMDAAVARTLADVGGIPISRIVPLKWLEDAATEAHKANEAAKLAADSAAAHGSAADHSRTFTGEDSAVDTCWSSATAPPNKLTELLERQLFHPLPPVSPDRLPNPADPKYYIRLRRASIASWTENTSLTAAQTSHVMEGGATLAGLEPPKQVKRGEMHHSVQQVLGNYAKKPGSGITPPLPDDATKRISTEHVSVEEDITQTATALSGVSAPAVCGPSAAAATGSTTTTTEDEKHSHEAALVAAERRFNQLVALLRVSDDHEDDKARVCTDVGGDSRHERAKALVACHFCCMEGDYARVDWAVVRGLIRYGGGRVAKRAAHDWETVLQKQPVVAVAAASGSAHQDQQEKHLALALRRGTEYAKLRHKLTRATQSVENANATNDWTGFGMISGCTGSTCASLDTTEERVAEVARLKAKLQRVSKLCQEAPVLCLLPHSFQRTAVAEGGMPGAPYATNRHREALPGRAGAEAAPPHKRLHVLHRIPAVTMDYILACLAVGFCLNPHSCFLFDTPIPSAPAMRFLHHQEQQRGGRNGGCAPSQRAPTRDTGSQLGLGLMGGKAHEGKDSEAGGSAQAGAEGSGNGRMGRAIIPRCRPALSSWVLERRYSKTDTVGVCISVLWKLPSPSVTEGERCWSRVSTASPSATTTTVEPCLMPDASLVPLLRVLLLGFHNAAEALGGHVADTFSPSAITHVLVVDLGSLLSGTLRDAFTSDVAEKTGTLVDSSGGGKSLTYWPMEGVESIVHCAANDTVSLVGLEWLEACVKWGAFVEETAYTPPPDLLEVVQAEKQRVVLASAQVAQTKQLPPRESAEHSHLSQHRNHLAGSPAPNLPPSSAVMRQATRLVSRLERHPKWIGTPPRGGSRTVAAHTPPSPRPMDYVSVPDRSMAEAEEHDECRTPVERRVPVASETWCDLRAEACTPPLREGLPSANAARHSRQSSPPQLLISPVPPPPGSRMPCRLASGSQSMDLCARSARTPSVGDHAHPHPHRRHSSLSSSQHNTRSRLEQQDADAYVEHLGALFNFSSPGSTPLPSSARRGRERSTTAFAEPDAGTLHRQRNSHQPHSLSQPRPPRVTPSPQASSPPCYEVRRERGISTTSSASEPTKLISMPHQEATLQTPVTKCVDATGGVCDVHPTPRRRTLRGSSAVADAYSSATKRSTLSTPGLQRRRTEELGVVVNRATVDRHMGAAQAAPKDAPCGVVLAAPDVSAPLPQRVTLPNLLGGSTELSRDGNVAELAAGVDIMTTCEETRVSKRQRQGSGCTGNMWVSQTPGDFVEQKEEEEGEQMSSGVATRLAPQHHAHPRSRVTEGDRDRCHPCGQVTPDAAHYTASGEFSWMHDVIPDSQQQHDVAVADIASVEFVGGDVLVPASCVEATAEAYEPTEAAGAETLAGAHHCDVVAGLVLLGDPEEAEHKGGEKAASPAPCAIDIARGSPAPRPLAVAGTKASLVHEALQARPASPSALRQSVPALSASPPSIKMVVDADKTTSGVENTVEDEQRCRTPSVHTGSDQPAHFTWPRHRPLSLSRRPSRSPAPAPSPSHTATRSFTASATAAPIPRAIATTSCTLEHVRIYVLHDLPHRAARIRRCEEALEVLVHRRDGLERRGQMEGGLSAVEPPVKGPCHRGGAGATSRLSFPSSTSQSAPPLCFVARCEDADVLVTHQMSLRESVLVAVVAGCWVVRPGFLECAAAVLDGACRADSRSSPGLTEGRWPTLRLQSPEHLTPASTAAAAETALALCVRRLREALPMYEWTVGMMPCVPASGESLQRDSVPPMLRALVQQCHRQHQIRERTASGSAACGNRGPASVAGQQPRRFFEGNRFVLLFGSVASNAAPVRGTQTVEAGVIDERSCRTLSRVCAIERILETGGGRLGCRVQVGCAAVNGRAETNETTEVIATSAGSSLLEHSPLRCCVEWLPRDGQWHRLLQRRLAPTSSPLVMDVDLYHDLLWLICLEVSRGASETLFVLLDSTLLGTKASSNGSDGTDATVYVSSALHPLVARDALPFSDTCTVASWLYSWLHHSADGETPPLHWGYAPAAARAMRLHLCACCAAVRTVTDDARVPSSVDASYNLADLPFAVPSIKEVREVCAGIVGDRKTTSTMSRGCETVRCIEFRGASWVGACVAAGGSAVMTTHTDAWIRECEVQTRYGTLCLD</sequence>
<dbReference type="Proteomes" id="UP000674318">
    <property type="component" value="Unassembled WGS sequence"/>
</dbReference>
<reference evidence="4 5" key="1">
    <citation type="submission" date="2021-02" db="EMBL/GenBank/DDBJ databases">
        <title>Porcisia hertigi Genome sequencing and assembly.</title>
        <authorList>
            <person name="Almutairi H."/>
            <person name="Gatherer D."/>
        </authorList>
    </citation>
    <scope>NUCLEOTIDE SEQUENCE [LARGE SCALE GENOMIC DNA]</scope>
    <source>
        <strain evidence="4 5">C119</strain>
    </source>
</reference>
<dbReference type="RefSeq" id="XP_067756327.1">
    <property type="nucleotide sequence ID" value="XM_067900143.1"/>
</dbReference>
<feature type="compositionally biased region" description="Polar residues" evidence="3">
    <location>
        <begin position="1998"/>
        <end position="2010"/>
    </location>
</feature>
<feature type="region of interest" description="Disordered" evidence="3">
    <location>
        <begin position="1696"/>
        <end position="1723"/>
    </location>
</feature>
<dbReference type="OrthoDB" id="251770at2759"/>
<keyword evidence="1" id="KW-0677">Repeat</keyword>
<feature type="region of interest" description="Disordered" evidence="3">
    <location>
        <begin position="2457"/>
        <end position="2483"/>
    </location>
</feature>
<feature type="coiled-coil region" evidence="2">
    <location>
        <begin position="1207"/>
        <end position="1267"/>
    </location>
</feature>
<dbReference type="GeneID" id="94290220"/>
<name>A0A836IS09_9TRYP</name>
<feature type="compositionally biased region" description="Basic and acidic residues" evidence="3">
    <location>
        <begin position="43"/>
        <end position="53"/>
    </location>
</feature>
<evidence type="ECO:0000313" key="4">
    <source>
        <dbReference type="EMBL" id="KAG5501880.1"/>
    </source>
</evidence>
<comment type="caution">
    <text evidence="4">The sequence shown here is derived from an EMBL/GenBank/DDBJ whole genome shotgun (WGS) entry which is preliminary data.</text>
</comment>
<feature type="region of interest" description="Disordered" evidence="3">
    <location>
        <begin position="1644"/>
        <end position="1678"/>
    </location>
</feature>
<dbReference type="CDD" id="cd00027">
    <property type="entry name" value="BRCT"/>
    <property type="match status" value="1"/>
</dbReference>
<dbReference type="GO" id="GO:0033314">
    <property type="term" value="P:mitotic DNA replication checkpoint signaling"/>
    <property type="evidence" value="ECO:0007669"/>
    <property type="project" value="TreeGrafter"/>
</dbReference>
<accession>A0A836IS09</accession>
<proteinExistence type="predicted"/>
<feature type="compositionally biased region" description="Low complexity" evidence="3">
    <location>
        <begin position="2384"/>
        <end position="2396"/>
    </location>
</feature>
<evidence type="ECO:0000313" key="5">
    <source>
        <dbReference type="Proteomes" id="UP000674318"/>
    </source>
</evidence>
<dbReference type="GO" id="GO:0006270">
    <property type="term" value="P:DNA replication initiation"/>
    <property type="evidence" value="ECO:0007669"/>
    <property type="project" value="TreeGrafter"/>
</dbReference>
<dbReference type="Gene3D" id="3.40.50.10190">
    <property type="entry name" value="BRCT domain"/>
    <property type="match status" value="2"/>
</dbReference>
<keyword evidence="2" id="KW-0175">Coiled coil</keyword>
<feature type="region of interest" description="Disordered" evidence="3">
    <location>
        <begin position="2342"/>
        <end position="2396"/>
    </location>
</feature>
<feature type="region of interest" description="Disordered" evidence="3">
    <location>
        <begin position="1770"/>
        <end position="1851"/>
    </location>
</feature>
<protein>
    <recommendedName>
        <fullName evidence="6">BRCT domain-containing protein</fullName>
    </recommendedName>
</protein>
<dbReference type="GO" id="GO:0007095">
    <property type="term" value="P:mitotic G2 DNA damage checkpoint signaling"/>
    <property type="evidence" value="ECO:0007669"/>
    <property type="project" value="TreeGrafter"/>
</dbReference>
<evidence type="ECO:0000256" key="3">
    <source>
        <dbReference type="SAM" id="MobiDB-lite"/>
    </source>
</evidence>
<organism evidence="4 5">
    <name type="scientific">Porcisia hertigi</name>
    <dbReference type="NCBI Taxonomy" id="2761500"/>
    <lineage>
        <taxon>Eukaryota</taxon>
        <taxon>Discoba</taxon>
        <taxon>Euglenozoa</taxon>
        <taxon>Kinetoplastea</taxon>
        <taxon>Metakinetoplastina</taxon>
        <taxon>Trypanosomatida</taxon>
        <taxon>Trypanosomatidae</taxon>
        <taxon>Leishmaniinae</taxon>
        <taxon>Porcisia</taxon>
    </lineage>
</organism>
<feature type="region of interest" description="Disordered" evidence="3">
    <location>
        <begin position="1979"/>
        <end position="2013"/>
    </location>
</feature>
<dbReference type="KEGG" id="phet:94290220"/>
<dbReference type="PANTHER" id="PTHR13561:SF20">
    <property type="entry name" value="DNA TOPOISOMERASE 2-BINDING PROTEIN 1"/>
    <property type="match status" value="1"/>
</dbReference>
<feature type="region of interest" description="Disordered" evidence="3">
    <location>
        <begin position="1866"/>
        <end position="1931"/>
    </location>
</feature>
<feature type="compositionally biased region" description="Basic and acidic residues" evidence="3">
    <location>
        <begin position="423"/>
        <end position="435"/>
    </location>
</feature>
<feature type="region of interest" description="Disordered" evidence="3">
    <location>
        <begin position="1371"/>
        <end position="1431"/>
    </location>
</feature>
<keyword evidence="5" id="KW-1185">Reference proteome</keyword>
<feature type="region of interest" description="Disordered" evidence="3">
    <location>
        <begin position="19"/>
        <end position="60"/>
    </location>
</feature>
<gene>
    <name evidence="4" type="ORF">JKF63_04150</name>
</gene>
<evidence type="ECO:0000256" key="2">
    <source>
        <dbReference type="SAM" id="Coils"/>
    </source>
</evidence>
<dbReference type="PANTHER" id="PTHR13561">
    <property type="entry name" value="DNA REPLICATION REGULATOR DPB11-RELATED"/>
    <property type="match status" value="1"/>
</dbReference>
<feature type="compositionally biased region" description="Polar residues" evidence="3">
    <location>
        <begin position="1867"/>
        <end position="1877"/>
    </location>
</feature>
<evidence type="ECO:0008006" key="6">
    <source>
        <dbReference type="Google" id="ProtNLM"/>
    </source>
</evidence>
<feature type="compositionally biased region" description="Low complexity" evidence="3">
    <location>
        <begin position="1782"/>
        <end position="1791"/>
    </location>
</feature>
<feature type="region of interest" description="Disordered" evidence="3">
    <location>
        <begin position="490"/>
        <end position="527"/>
    </location>
</feature>